<dbReference type="EMBL" id="GBXM01072658">
    <property type="protein sequence ID" value="JAH35919.1"/>
    <property type="molecule type" value="Transcribed_RNA"/>
</dbReference>
<reference evidence="1" key="1">
    <citation type="submission" date="2014-11" db="EMBL/GenBank/DDBJ databases">
        <authorList>
            <person name="Amaro Gonzalez C."/>
        </authorList>
    </citation>
    <scope>NUCLEOTIDE SEQUENCE</scope>
</reference>
<accession>A0A0E9S3D4</accession>
<evidence type="ECO:0000313" key="1">
    <source>
        <dbReference type="EMBL" id="JAH35919.1"/>
    </source>
</evidence>
<organism evidence="1">
    <name type="scientific">Anguilla anguilla</name>
    <name type="common">European freshwater eel</name>
    <name type="synonym">Muraena anguilla</name>
    <dbReference type="NCBI Taxonomy" id="7936"/>
    <lineage>
        <taxon>Eukaryota</taxon>
        <taxon>Metazoa</taxon>
        <taxon>Chordata</taxon>
        <taxon>Craniata</taxon>
        <taxon>Vertebrata</taxon>
        <taxon>Euteleostomi</taxon>
        <taxon>Actinopterygii</taxon>
        <taxon>Neopterygii</taxon>
        <taxon>Teleostei</taxon>
        <taxon>Anguilliformes</taxon>
        <taxon>Anguillidae</taxon>
        <taxon>Anguilla</taxon>
    </lineage>
</organism>
<protein>
    <submittedName>
        <fullName evidence="1">Uncharacterized protein</fullName>
    </submittedName>
</protein>
<name>A0A0E9S3D4_ANGAN</name>
<dbReference type="AlphaFoldDB" id="A0A0E9S3D4"/>
<proteinExistence type="predicted"/>
<reference evidence="1" key="2">
    <citation type="journal article" date="2015" name="Fish Shellfish Immunol.">
        <title>Early steps in the European eel (Anguilla anguilla)-Vibrio vulnificus interaction in the gills: Role of the RtxA13 toxin.</title>
        <authorList>
            <person name="Callol A."/>
            <person name="Pajuelo D."/>
            <person name="Ebbesson L."/>
            <person name="Teles M."/>
            <person name="MacKenzie S."/>
            <person name="Amaro C."/>
        </authorList>
    </citation>
    <scope>NUCLEOTIDE SEQUENCE</scope>
</reference>
<sequence>MEPMTGYFWKWQRSYWWIKGLLTDFSCCLQPSLAAS</sequence>